<sequence>MPPAVVYVSNADSREIHVLSLDGGTGAVSLVQRMPVPGAVMPLAVSPSRRFLYASLRSPPFAVATLAIDAAAGTLTLLATAPLPDNTAYLSTDKTGRFLFGASYAGDTISVHPIGEQGVVQERPVQVIPTPPHPHSIVVDPSNRYLFVPSLGGDRILQYTFDQRTGRVAPNAPPAVRAANGAGPRHLVFHPGGRYAYTTNELDATVGAYRFDAAGGTLAPAGASSGLPPDFAGRPPFAAADLHVTPDGKFLYASERASSTLAGFKIDAGSGGLAPIGSFSTEQQPRGFNIDPHGRYLLAVGQASHSMTVYAIDQDTGALAPRHRSPMGRNPNWVEIIDRP</sequence>
<organism evidence="2 3">
    <name type="scientific">Candidatus Segetimicrobium genomatis</name>
    <dbReference type="NCBI Taxonomy" id="2569760"/>
    <lineage>
        <taxon>Bacteria</taxon>
        <taxon>Bacillati</taxon>
        <taxon>Candidatus Sysuimicrobiota</taxon>
        <taxon>Candidatus Sysuimicrobiia</taxon>
        <taxon>Candidatus Sysuimicrobiales</taxon>
        <taxon>Candidatus Segetimicrobiaceae</taxon>
        <taxon>Candidatus Segetimicrobium</taxon>
    </lineage>
</organism>
<dbReference type="Gene3D" id="2.130.10.10">
    <property type="entry name" value="YVTN repeat-like/Quinoprotein amine dehydrogenase"/>
    <property type="match status" value="1"/>
</dbReference>
<reference evidence="2 3" key="1">
    <citation type="journal article" date="2019" name="Nat. Microbiol.">
        <title>Mediterranean grassland soil C-N compound turnover is dependent on rainfall and depth, and is mediated by genomically divergent microorganisms.</title>
        <authorList>
            <person name="Diamond S."/>
            <person name="Andeer P.F."/>
            <person name="Li Z."/>
            <person name="Crits-Christoph A."/>
            <person name="Burstein D."/>
            <person name="Anantharaman K."/>
            <person name="Lane K.R."/>
            <person name="Thomas B.C."/>
            <person name="Pan C."/>
            <person name="Northen T.R."/>
            <person name="Banfield J.F."/>
        </authorList>
    </citation>
    <scope>NUCLEOTIDE SEQUENCE [LARGE SCALE GENOMIC DNA]</scope>
    <source>
        <strain evidence="2">NP_3</strain>
    </source>
</reference>
<dbReference type="PANTHER" id="PTHR30344">
    <property type="entry name" value="6-PHOSPHOGLUCONOLACTONASE-RELATED"/>
    <property type="match status" value="1"/>
</dbReference>
<proteinExistence type="inferred from homology"/>
<comment type="caution">
    <text evidence="2">The sequence shown here is derived from an EMBL/GenBank/DDBJ whole genome shotgun (WGS) entry which is preliminary data.</text>
</comment>
<dbReference type="InterPro" id="IPR019405">
    <property type="entry name" value="Lactonase_7-beta_prop"/>
</dbReference>
<dbReference type="InterPro" id="IPR011045">
    <property type="entry name" value="N2O_reductase_N"/>
</dbReference>
<protein>
    <submittedName>
        <fullName evidence="2">Lactonase family protein</fullName>
    </submittedName>
</protein>
<dbReference type="InterPro" id="IPR050282">
    <property type="entry name" value="Cycloisomerase_2"/>
</dbReference>
<dbReference type="EMBL" id="VBAK01000117">
    <property type="protein sequence ID" value="TMI89892.1"/>
    <property type="molecule type" value="Genomic_DNA"/>
</dbReference>
<evidence type="ECO:0000256" key="1">
    <source>
        <dbReference type="ARBA" id="ARBA00005564"/>
    </source>
</evidence>
<dbReference type="InterPro" id="IPR015943">
    <property type="entry name" value="WD40/YVTN_repeat-like_dom_sf"/>
</dbReference>
<dbReference type="GO" id="GO:0017057">
    <property type="term" value="F:6-phosphogluconolactonase activity"/>
    <property type="evidence" value="ECO:0007669"/>
    <property type="project" value="TreeGrafter"/>
</dbReference>
<evidence type="ECO:0000313" key="3">
    <source>
        <dbReference type="Proteomes" id="UP000318509"/>
    </source>
</evidence>
<accession>A0A537K331</accession>
<dbReference type="AlphaFoldDB" id="A0A537K331"/>
<dbReference type="Pfam" id="PF10282">
    <property type="entry name" value="Lactonase"/>
    <property type="match status" value="1"/>
</dbReference>
<dbReference type="SUPFAM" id="SSF50974">
    <property type="entry name" value="Nitrous oxide reductase, N-terminal domain"/>
    <property type="match status" value="1"/>
</dbReference>
<dbReference type="Proteomes" id="UP000318509">
    <property type="component" value="Unassembled WGS sequence"/>
</dbReference>
<name>A0A537K331_9BACT</name>
<comment type="similarity">
    <text evidence="1">Belongs to the cycloisomerase 2 family.</text>
</comment>
<dbReference type="PANTHER" id="PTHR30344:SF1">
    <property type="entry name" value="6-PHOSPHOGLUCONOLACTONASE"/>
    <property type="match status" value="1"/>
</dbReference>
<dbReference type="GO" id="GO:0005829">
    <property type="term" value="C:cytosol"/>
    <property type="evidence" value="ECO:0007669"/>
    <property type="project" value="TreeGrafter"/>
</dbReference>
<evidence type="ECO:0000313" key="2">
    <source>
        <dbReference type="EMBL" id="TMI89892.1"/>
    </source>
</evidence>
<gene>
    <name evidence="2" type="ORF">E6H00_08270</name>
</gene>